<evidence type="ECO:0000256" key="1">
    <source>
        <dbReference type="RuleBase" id="RU367026"/>
    </source>
</evidence>
<dbReference type="GO" id="GO:0005789">
    <property type="term" value="C:endoplasmic reticulum membrane"/>
    <property type="evidence" value="ECO:0007669"/>
    <property type="project" value="UniProtKB-SubCell"/>
</dbReference>
<dbReference type="GO" id="GO:0006888">
    <property type="term" value="P:endoplasmic reticulum to Golgi vesicle-mediated transport"/>
    <property type="evidence" value="ECO:0007669"/>
    <property type="project" value="UniProtKB-UniRule"/>
</dbReference>
<dbReference type="Proteomes" id="UP000241769">
    <property type="component" value="Unassembled WGS sequence"/>
</dbReference>
<keyword evidence="2" id="KW-0175">Coiled coil</keyword>
<dbReference type="GO" id="GO:0070973">
    <property type="term" value="P:protein localization to endoplasmic reticulum exit site"/>
    <property type="evidence" value="ECO:0007669"/>
    <property type="project" value="UniProtKB-UniRule"/>
</dbReference>
<keyword evidence="1" id="KW-1133">Transmembrane helix</keyword>
<evidence type="ECO:0000256" key="2">
    <source>
        <dbReference type="SAM" id="Coils"/>
    </source>
</evidence>
<feature type="transmembrane region" description="Helical" evidence="1">
    <location>
        <begin position="47"/>
        <end position="68"/>
    </location>
</feature>
<protein>
    <recommendedName>
        <fullName evidence="1">Endoplasmic reticulum transmembrane protein</fullName>
    </recommendedName>
</protein>
<keyword evidence="1" id="KW-0653">Protein transport</keyword>
<gene>
    <name evidence="3" type="ORF">PROFUN_00386</name>
</gene>
<dbReference type="InParanoid" id="A0A2P6NYB6"/>
<name>A0A2P6NYB6_9EUKA</name>
<dbReference type="PANTHER" id="PTHR12701:SF20">
    <property type="entry name" value="ENDOPLASMIC RETICULUM TRANSMEMBRANE PROTEIN"/>
    <property type="match status" value="1"/>
</dbReference>
<keyword evidence="1" id="KW-0813">Transport</keyword>
<dbReference type="OrthoDB" id="2423701at2759"/>
<feature type="coiled-coil region" evidence="2">
    <location>
        <begin position="155"/>
        <end position="210"/>
    </location>
</feature>
<reference evidence="3 4" key="1">
    <citation type="journal article" date="2018" name="Genome Biol. Evol.">
        <title>Multiple Roots of Fruiting Body Formation in Amoebozoa.</title>
        <authorList>
            <person name="Hillmann F."/>
            <person name="Forbes G."/>
            <person name="Novohradska S."/>
            <person name="Ferling I."/>
            <person name="Riege K."/>
            <person name="Groth M."/>
            <person name="Westermann M."/>
            <person name="Marz M."/>
            <person name="Spaller T."/>
            <person name="Winckler T."/>
            <person name="Schaap P."/>
            <person name="Glockner G."/>
        </authorList>
    </citation>
    <scope>NUCLEOTIDE SEQUENCE [LARGE SCALE GENOMIC DNA]</scope>
    <source>
        <strain evidence="3 4">Jena</strain>
    </source>
</reference>
<dbReference type="EMBL" id="MDYQ01000007">
    <property type="protein sequence ID" value="PRP88918.1"/>
    <property type="molecule type" value="Genomic_DNA"/>
</dbReference>
<keyword evidence="1" id="KW-0931">ER-Golgi transport</keyword>
<keyword evidence="1" id="KW-0256">Endoplasmic reticulum</keyword>
<comment type="caution">
    <text evidence="3">The sequence shown here is derived from an EMBL/GenBank/DDBJ whole genome shotgun (WGS) entry which is preliminary data.</text>
</comment>
<proteinExistence type="inferred from homology"/>
<comment type="function">
    <text evidence="1">May play a role in anterograde transport of membrane proteins from the endoplasmic reticulum to the Golgi.</text>
</comment>
<keyword evidence="1" id="KW-0472">Membrane</keyword>
<dbReference type="AlphaFoldDB" id="A0A2P6NYB6"/>
<dbReference type="PANTHER" id="PTHR12701">
    <property type="entry name" value="BCR-ASSOCIATED PROTEIN, BAP"/>
    <property type="match status" value="1"/>
</dbReference>
<accession>A0A2P6NYB6</accession>
<organism evidence="3 4">
    <name type="scientific">Planoprotostelium fungivorum</name>
    <dbReference type="NCBI Taxonomy" id="1890364"/>
    <lineage>
        <taxon>Eukaryota</taxon>
        <taxon>Amoebozoa</taxon>
        <taxon>Evosea</taxon>
        <taxon>Variosea</taxon>
        <taxon>Cavosteliida</taxon>
        <taxon>Cavosteliaceae</taxon>
        <taxon>Planoprotostelium</taxon>
    </lineage>
</organism>
<comment type="subcellular location">
    <subcellularLocation>
        <location evidence="1">Endoplasmic reticulum membrane</location>
        <topology evidence="1">Multi-pass membrane protein</topology>
    </subcellularLocation>
</comment>
<sequence>MLHWAGVLVLAILQAVGISLFVIPGVPSGLQKALADLLENTNYRRASNVLTVITAVLFAETLFELLVVNRHDETDHEHHHFGTGRMESFKNAVLTGASLIFHLALSRLGGLTKETMKQAVNNQMLVKQADSTRTEYLRLLGEKDPKAGSKEETPEDKLRSQLNDALKAQRKAETEVTAIKKQADNQTETLQKLMQENDQLKNKLKDFDIVFGDKVKKNI</sequence>
<comment type="similarity">
    <text evidence="1">Belongs to the BCAP29/BCAP31 family.</text>
</comment>
<dbReference type="GO" id="GO:0006886">
    <property type="term" value="P:intracellular protein transport"/>
    <property type="evidence" value="ECO:0007669"/>
    <property type="project" value="UniProtKB-UniRule"/>
</dbReference>
<feature type="transmembrane region" description="Helical" evidence="1">
    <location>
        <begin position="6"/>
        <end position="26"/>
    </location>
</feature>
<feature type="transmembrane region" description="Helical" evidence="1">
    <location>
        <begin position="88"/>
        <end position="108"/>
    </location>
</feature>
<dbReference type="InterPro" id="IPR008417">
    <property type="entry name" value="BAP29/BAP31"/>
</dbReference>
<evidence type="ECO:0000313" key="4">
    <source>
        <dbReference type="Proteomes" id="UP000241769"/>
    </source>
</evidence>
<evidence type="ECO:0000313" key="3">
    <source>
        <dbReference type="EMBL" id="PRP88918.1"/>
    </source>
</evidence>
<keyword evidence="4" id="KW-1185">Reference proteome</keyword>
<keyword evidence="1" id="KW-0812">Transmembrane</keyword>